<protein>
    <submittedName>
        <fullName evidence="2">Uncharacterized protein</fullName>
    </submittedName>
</protein>
<comment type="caution">
    <text evidence="2">The sequence shown here is derived from an EMBL/GenBank/DDBJ whole genome shotgun (WGS) entry which is preliminary data.</text>
</comment>
<dbReference type="Proteomes" id="UP001331761">
    <property type="component" value="Unassembled WGS sequence"/>
</dbReference>
<feature type="region of interest" description="Disordered" evidence="1">
    <location>
        <begin position="1"/>
        <end position="74"/>
    </location>
</feature>
<accession>A0AAN8F9B8</accession>
<evidence type="ECO:0000313" key="3">
    <source>
        <dbReference type="Proteomes" id="UP001331761"/>
    </source>
</evidence>
<organism evidence="2 3">
    <name type="scientific">Trichostrongylus colubriformis</name>
    <name type="common">Black scour worm</name>
    <dbReference type="NCBI Taxonomy" id="6319"/>
    <lineage>
        <taxon>Eukaryota</taxon>
        <taxon>Metazoa</taxon>
        <taxon>Ecdysozoa</taxon>
        <taxon>Nematoda</taxon>
        <taxon>Chromadorea</taxon>
        <taxon>Rhabditida</taxon>
        <taxon>Rhabditina</taxon>
        <taxon>Rhabditomorpha</taxon>
        <taxon>Strongyloidea</taxon>
        <taxon>Trichostrongylidae</taxon>
        <taxon>Trichostrongylus</taxon>
    </lineage>
</organism>
<name>A0AAN8F9B8_TRICO</name>
<sequence length="95" mass="10503">MSVRSGNSVEFTENTAEMDVDNTQIPGNNTESQVNDLSARMASSFGEQRQPATSAQESPSRVPTNERWDSNAPEVNLKRTVESILSAIFQRVDSR</sequence>
<feature type="compositionally biased region" description="Polar residues" evidence="1">
    <location>
        <begin position="1"/>
        <end position="36"/>
    </location>
</feature>
<dbReference type="AlphaFoldDB" id="A0AAN8F9B8"/>
<evidence type="ECO:0000256" key="1">
    <source>
        <dbReference type="SAM" id="MobiDB-lite"/>
    </source>
</evidence>
<feature type="compositionally biased region" description="Polar residues" evidence="1">
    <location>
        <begin position="45"/>
        <end position="63"/>
    </location>
</feature>
<gene>
    <name evidence="2" type="ORF">GCK32_019376</name>
</gene>
<proteinExistence type="predicted"/>
<reference evidence="2 3" key="1">
    <citation type="submission" date="2019-10" db="EMBL/GenBank/DDBJ databases">
        <title>Assembly and Annotation for the nematode Trichostrongylus colubriformis.</title>
        <authorList>
            <person name="Martin J."/>
        </authorList>
    </citation>
    <scope>NUCLEOTIDE SEQUENCE [LARGE SCALE GENOMIC DNA]</scope>
    <source>
        <strain evidence="2">G859</strain>
        <tissue evidence="2">Whole worm</tissue>
    </source>
</reference>
<keyword evidence="3" id="KW-1185">Reference proteome</keyword>
<dbReference type="EMBL" id="WIXE01022455">
    <property type="protein sequence ID" value="KAK5967453.1"/>
    <property type="molecule type" value="Genomic_DNA"/>
</dbReference>
<evidence type="ECO:0000313" key="2">
    <source>
        <dbReference type="EMBL" id="KAK5967453.1"/>
    </source>
</evidence>